<reference evidence="3" key="1">
    <citation type="submission" date="2020-05" db="EMBL/GenBank/DDBJ databases">
        <title>Frigoriglobus tundricola gen. nov., sp. nov., a psychrotolerant cellulolytic planctomycete of the family Gemmataceae with two divergent copies of 16S rRNA gene.</title>
        <authorList>
            <person name="Kulichevskaya I.S."/>
            <person name="Ivanova A.A."/>
            <person name="Naumoff D.G."/>
            <person name="Beletsky A.V."/>
            <person name="Rijpstra W.I.C."/>
            <person name="Sinninghe Damste J.S."/>
            <person name="Mardanov A.V."/>
            <person name="Ravin N.V."/>
            <person name="Dedysh S.N."/>
        </authorList>
    </citation>
    <scope>NUCLEOTIDE SEQUENCE [LARGE SCALE GENOMIC DNA]</scope>
    <source>
        <strain evidence="3">PL17</strain>
    </source>
</reference>
<evidence type="ECO:0000313" key="2">
    <source>
        <dbReference type="EMBL" id="QJW96256.1"/>
    </source>
</evidence>
<feature type="domain" description="DUF4261" evidence="1">
    <location>
        <begin position="220"/>
        <end position="280"/>
    </location>
</feature>
<dbReference type="RefSeq" id="WP_171471878.1">
    <property type="nucleotide sequence ID" value="NZ_CP053452.2"/>
</dbReference>
<dbReference type="InterPro" id="IPR025357">
    <property type="entry name" value="DUF4261"/>
</dbReference>
<dbReference type="AlphaFoldDB" id="A0A6M5YS87"/>
<protein>
    <submittedName>
        <fullName evidence="2">Putative inner membrane protein</fullName>
    </submittedName>
</protein>
<dbReference type="EMBL" id="CP053452">
    <property type="protein sequence ID" value="QJW96256.1"/>
    <property type="molecule type" value="Genomic_DNA"/>
</dbReference>
<sequence length="308" mass="33706">MADDLLDRFFGKGVPRLGGPPVANPRLTDPIGLQLLLDVPLALDAEEVTKALRDYHADMARATAELYFVPPDPNPKAGEGEPSIMGLIAWERHVIKVVGFTAPMPPDAVRACVQPAHFDAGFKTRAYQHASHVMLYYAGYELDPLEQYVALAAAAGSVAYFGASFVLNETARTAVPAAVLHPHEEDGGDMLGALRGFPLPFLFCGFVKLEVEGEPGVWMRTYGCHRLGLPDFAFHAPGHELGSATFEIFSNLLAYLRLSGKQFVPGDTMRVGDDVFMRLRARTPHEWYLESEGEMLVAERIPAGEVNK</sequence>
<organism evidence="2 3">
    <name type="scientific">Frigoriglobus tundricola</name>
    <dbReference type="NCBI Taxonomy" id="2774151"/>
    <lineage>
        <taxon>Bacteria</taxon>
        <taxon>Pseudomonadati</taxon>
        <taxon>Planctomycetota</taxon>
        <taxon>Planctomycetia</taxon>
        <taxon>Gemmatales</taxon>
        <taxon>Gemmataceae</taxon>
        <taxon>Frigoriglobus</taxon>
    </lineage>
</organism>
<accession>A0A6M5YS87</accession>
<dbReference type="Pfam" id="PF14080">
    <property type="entry name" value="DUF4261"/>
    <property type="match status" value="1"/>
</dbReference>
<evidence type="ECO:0000313" key="3">
    <source>
        <dbReference type="Proteomes" id="UP000503447"/>
    </source>
</evidence>
<dbReference type="KEGG" id="ftj:FTUN_3813"/>
<gene>
    <name evidence="2" type="ORF">FTUN_3813</name>
</gene>
<name>A0A6M5YS87_9BACT</name>
<keyword evidence="3" id="KW-1185">Reference proteome</keyword>
<proteinExistence type="predicted"/>
<evidence type="ECO:0000259" key="1">
    <source>
        <dbReference type="Pfam" id="PF14080"/>
    </source>
</evidence>
<dbReference type="Proteomes" id="UP000503447">
    <property type="component" value="Chromosome"/>
</dbReference>